<dbReference type="PANTHER" id="PTHR10458:SF22">
    <property type="entry name" value="PEPTIDE DEFORMYLASE"/>
    <property type="match status" value="1"/>
</dbReference>
<evidence type="ECO:0000313" key="4">
    <source>
        <dbReference type="Proteomes" id="UP000177027"/>
    </source>
</evidence>
<comment type="function">
    <text evidence="2">Removes the formyl group from the N-terminal Met of newly synthesized proteins. Requires at least a dipeptide for an efficient rate of reaction. N-terminal L-methionine is a prerequisite for activity but the enzyme has broad specificity at other positions.</text>
</comment>
<evidence type="ECO:0000256" key="1">
    <source>
        <dbReference type="ARBA" id="ARBA00010759"/>
    </source>
</evidence>
<organism evidence="3 4">
    <name type="scientific">Candidatus Roizmanbacteria bacterium RIFCSPHIGHO2_02_FULL_40_9</name>
    <dbReference type="NCBI Taxonomy" id="1802042"/>
    <lineage>
        <taxon>Bacteria</taxon>
        <taxon>Candidatus Roizmaniibacteriota</taxon>
    </lineage>
</organism>
<protein>
    <recommendedName>
        <fullName evidence="2">Peptide deformylase</fullName>
        <shortName evidence="2">PDF</shortName>
        <ecNumber evidence="2">3.5.1.88</ecNumber>
    </recommendedName>
    <alternativeName>
        <fullName evidence="2">Polypeptide deformylase</fullName>
    </alternativeName>
</protein>
<dbReference type="HAMAP" id="MF_00163">
    <property type="entry name" value="Pep_deformylase"/>
    <property type="match status" value="1"/>
</dbReference>
<dbReference type="SUPFAM" id="SSF56420">
    <property type="entry name" value="Peptide deformylase"/>
    <property type="match status" value="1"/>
</dbReference>
<dbReference type="GO" id="GO:0042586">
    <property type="term" value="F:peptide deformylase activity"/>
    <property type="evidence" value="ECO:0007669"/>
    <property type="project" value="UniProtKB-UniRule"/>
</dbReference>
<evidence type="ECO:0000313" key="3">
    <source>
        <dbReference type="EMBL" id="OGK29249.1"/>
    </source>
</evidence>
<comment type="cofactor">
    <cofactor evidence="2">
        <name>Fe(2+)</name>
        <dbReference type="ChEBI" id="CHEBI:29033"/>
    </cofactor>
    <text evidence="2">Binds 1 Fe(2+) ion.</text>
</comment>
<feature type="active site" evidence="2">
    <location>
        <position position="149"/>
    </location>
</feature>
<keyword evidence="2" id="KW-0648">Protein biosynthesis</keyword>
<feature type="binding site" evidence="2">
    <location>
        <position position="152"/>
    </location>
    <ligand>
        <name>Fe cation</name>
        <dbReference type="ChEBI" id="CHEBI:24875"/>
    </ligand>
</feature>
<keyword evidence="2" id="KW-0479">Metal-binding</keyword>
<dbReference type="PANTHER" id="PTHR10458">
    <property type="entry name" value="PEPTIDE DEFORMYLASE"/>
    <property type="match status" value="1"/>
</dbReference>
<keyword evidence="2" id="KW-0408">Iron</keyword>
<proteinExistence type="inferred from homology"/>
<dbReference type="InterPro" id="IPR023635">
    <property type="entry name" value="Peptide_deformylase"/>
</dbReference>
<name>A0A1F7HDB5_9BACT</name>
<reference evidence="3 4" key="1">
    <citation type="journal article" date="2016" name="Nat. Commun.">
        <title>Thousands of microbial genomes shed light on interconnected biogeochemical processes in an aquifer system.</title>
        <authorList>
            <person name="Anantharaman K."/>
            <person name="Brown C.T."/>
            <person name="Hug L.A."/>
            <person name="Sharon I."/>
            <person name="Castelle C.J."/>
            <person name="Probst A.J."/>
            <person name="Thomas B.C."/>
            <person name="Singh A."/>
            <person name="Wilkins M.J."/>
            <person name="Karaoz U."/>
            <person name="Brodie E.L."/>
            <person name="Williams K.H."/>
            <person name="Hubbard S.S."/>
            <person name="Banfield J.F."/>
        </authorList>
    </citation>
    <scope>NUCLEOTIDE SEQUENCE [LARGE SCALE GENOMIC DNA]</scope>
</reference>
<dbReference type="Gene3D" id="3.90.45.10">
    <property type="entry name" value="Peptide deformylase"/>
    <property type="match status" value="1"/>
</dbReference>
<dbReference type="PRINTS" id="PR01576">
    <property type="entry name" value="PDEFORMYLASE"/>
</dbReference>
<keyword evidence="2" id="KW-0378">Hydrolase</keyword>
<dbReference type="CDD" id="cd00487">
    <property type="entry name" value="Pep_deformylase"/>
    <property type="match status" value="1"/>
</dbReference>
<dbReference type="Proteomes" id="UP000177027">
    <property type="component" value="Unassembled WGS sequence"/>
</dbReference>
<accession>A0A1F7HDB5</accession>
<dbReference type="GO" id="GO:0006412">
    <property type="term" value="P:translation"/>
    <property type="evidence" value="ECO:0007669"/>
    <property type="project" value="UniProtKB-UniRule"/>
</dbReference>
<comment type="catalytic activity">
    <reaction evidence="2">
        <text>N-terminal N-formyl-L-methionyl-[peptide] + H2O = N-terminal L-methionyl-[peptide] + formate</text>
        <dbReference type="Rhea" id="RHEA:24420"/>
        <dbReference type="Rhea" id="RHEA-COMP:10639"/>
        <dbReference type="Rhea" id="RHEA-COMP:10640"/>
        <dbReference type="ChEBI" id="CHEBI:15377"/>
        <dbReference type="ChEBI" id="CHEBI:15740"/>
        <dbReference type="ChEBI" id="CHEBI:49298"/>
        <dbReference type="ChEBI" id="CHEBI:64731"/>
        <dbReference type="EC" id="3.5.1.88"/>
    </reaction>
</comment>
<dbReference type="AlphaFoldDB" id="A0A1F7HDB5"/>
<feature type="binding site" evidence="2">
    <location>
        <position position="106"/>
    </location>
    <ligand>
        <name>Fe cation</name>
        <dbReference type="ChEBI" id="CHEBI:24875"/>
    </ligand>
</feature>
<evidence type="ECO:0000256" key="2">
    <source>
        <dbReference type="HAMAP-Rule" id="MF_00163"/>
    </source>
</evidence>
<comment type="similarity">
    <text evidence="1 2">Belongs to the polypeptide deformylase family.</text>
</comment>
<dbReference type="InterPro" id="IPR036821">
    <property type="entry name" value="Peptide_deformylase_sf"/>
</dbReference>
<dbReference type="Pfam" id="PF01327">
    <property type="entry name" value="Pep_deformylase"/>
    <property type="match status" value="1"/>
</dbReference>
<comment type="caution">
    <text evidence="3">The sequence shown here is derived from an EMBL/GenBank/DDBJ whole genome shotgun (WGS) entry which is preliminary data.</text>
</comment>
<dbReference type="NCBIfam" id="TIGR00079">
    <property type="entry name" value="pept_deformyl"/>
    <property type="match status" value="1"/>
</dbReference>
<sequence length="205" mass="23869">MTHRSFEPPHSIILTQIAPEVRIPEISAVQIQSLIEDMLAIAYGEQEDRKKPVLVGLAAPQIGISKRIILVDIGADGHGKISNLRVYINPEIIWKSSVKKEWYEGCYSTDHVCGIVSRPTSIKIKAYDRKGNKIEEKYSGYVARIFQHEIDHLNGIEFVQHITKDEDLHWVEDKEFPLYRDKEAWRTWPKKCPRKKWKEIKNPRK</sequence>
<dbReference type="EMBL" id="MFZS01000009">
    <property type="protein sequence ID" value="OGK29249.1"/>
    <property type="molecule type" value="Genomic_DNA"/>
</dbReference>
<dbReference type="GO" id="GO:0046872">
    <property type="term" value="F:metal ion binding"/>
    <property type="evidence" value="ECO:0007669"/>
    <property type="project" value="UniProtKB-KW"/>
</dbReference>
<gene>
    <name evidence="2" type="primary">def</name>
    <name evidence="3" type="ORF">A3D06_00805</name>
</gene>
<feature type="binding site" evidence="2">
    <location>
        <position position="148"/>
    </location>
    <ligand>
        <name>Fe cation</name>
        <dbReference type="ChEBI" id="CHEBI:24875"/>
    </ligand>
</feature>
<dbReference type="EC" id="3.5.1.88" evidence="2"/>